<gene>
    <name evidence="1" type="ORF">PDIGIT_LOCUS4424</name>
</gene>
<evidence type="ECO:0000313" key="1">
    <source>
        <dbReference type="EMBL" id="CAI6331182.1"/>
    </source>
</evidence>
<evidence type="ECO:0000313" key="2">
    <source>
        <dbReference type="Proteomes" id="UP001152607"/>
    </source>
</evidence>
<dbReference type="EMBL" id="CAOQHR010000002">
    <property type="protein sequence ID" value="CAI6331182.1"/>
    <property type="molecule type" value="Genomic_DNA"/>
</dbReference>
<sequence>MEVPVDHCPHQVSSVTDYASQLYLCLRWNSERFPPCLSEIHSKMFVLGPATQCWLRDMFRL</sequence>
<organism evidence="1 2">
    <name type="scientific">Periconia digitata</name>
    <dbReference type="NCBI Taxonomy" id="1303443"/>
    <lineage>
        <taxon>Eukaryota</taxon>
        <taxon>Fungi</taxon>
        <taxon>Dikarya</taxon>
        <taxon>Ascomycota</taxon>
        <taxon>Pezizomycotina</taxon>
        <taxon>Dothideomycetes</taxon>
        <taxon>Pleosporomycetidae</taxon>
        <taxon>Pleosporales</taxon>
        <taxon>Massarineae</taxon>
        <taxon>Periconiaceae</taxon>
        <taxon>Periconia</taxon>
    </lineage>
</organism>
<dbReference type="AlphaFoldDB" id="A0A9W4U8P8"/>
<reference evidence="1" key="1">
    <citation type="submission" date="2023-01" db="EMBL/GenBank/DDBJ databases">
        <authorList>
            <person name="Van Ghelder C."/>
            <person name="Rancurel C."/>
        </authorList>
    </citation>
    <scope>NUCLEOTIDE SEQUENCE</scope>
    <source>
        <strain evidence="1">CNCM I-4278</strain>
    </source>
</reference>
<protein>
    <submittedName>
        <fullName evidence="1">Uncharacterized protein</fullName>
    </submittedName>
</protein>
<comment type="caution">
    <text evidence="1">The sequence shown here is derived from an EMBL/GenBank/DDBJ whole genome shotgun (WGS) entry which is preliminary data.</text>
</comment>
<name>A0A9W4U8P8_9PLEO</name>
<dbReference type="Proteomes" id="UP001152607">
    <property type="component" value="Unassembled WGS sequence"/>
</dbReference>
<keyword evidence="2" id="KW-1185">Reference proteome</keyword>
<proteinExistence type="predicted"/>
<accession>A0A9W4U8P8</accession>